<feature type="region of interest" description="Disordered" evidence="1">
    <location>
        <begin position="338"/>
        <end position="360"/>
    </location>
</feature>
<feature type="region of interest" description="Disordered" evidence="1">
    <location>
        <begin position="556"/>
        <end position="591"/>
    </location>
</feature>
<dbReference type="OMA" id="HEWEHAN"/>
<reference evidence="2 3" key="1">
    <citation type="journal article" date="2009" name="Science">
        <title>Green evolution and dynamic adaptations revealed by genomes of the marine picoeukaryotes Micromonas.</title>
        <authorList>
            <person name="Worden A.Z."/>
            <person name="Lee J.H."/>
            <person name="Mock T."/>
            <person name="Rouze P."/>
            <person name="Simmons M.P."/>
            <person name="Aerts A.L."/>
            <person name="Allen A.E."/>
            <person name="Cuvelier M.L."/>
            <person name="Derelle E."/>
            <person name="Everett M.V."/>
            <person name="Foulon E."/>
            <person name="Grimwood J."/>
            <person name="Gundlach H."/>
            <person name="Henrissat B."/>
            <person name="Napoli C."/>
            <person name="McDonald S.M."/>
            <person name="Parker M.S."/>
            <person name="Rombauts S."/>
            <person name="Salamov A."/>
            <person name="Von Dassow P."/>
            <person name="Badger J.H."/>
            <person name="Coutinho P.M."/>
            <person name="Demir E."/>
            <person name="Dubchak I."/>
            <person name="Gentemann C."/>
            <person name="Eikrem W."/>
            <person name="Gready J.E."/>
            <person name="John U."/>
            <person name="Lanier W."/>
            <person name="Lindquist E.A."/>
            <person name="Lucas S."/>
            <person name="Mayer K.F."/>
            <person name="Moreau H."/>
            <person name="Not F."/>
            <person name="Otillar R."/>
            <person name="Panaud O."/>
            <person name="Pangilinan J."/>
            <person name="Paulsen I."/>
            <person name="Piegu B."/>
            <person name="Poliakov A."/>
            <person name="Robbens S."/>
            <person name="Schmutz J."/>
            <person name="Toulza E."/>
            <person name="Wyss T."/>
            <person name="Zelensky A."/>
            <person name="Zhou K."/>
            <person name="Armbrust E.V."/>
            <person name="Bhattacharya D."/>
            <person name="Goodenough U.W."/>
            <person name="Van de Peer Y."/>
            <person name="Grigoriev I.V."/>
        </authorList>
    </citation>
    <scope>NUCLEOTIDE SEQUENCE [LARGE SCALE GENOMIC DNA]</scope>
    <source>
        <strain evidence="3">RCC299 / NOUM17</strain>
    </source>
</reference>
<dbReference type="GeneID" id="8245697"/>
<evidence type="ECO:0000313" key="3">
    <source>
        <dbReference type="Proteomes" id="UP000002009"/>
    </source>
</evidence>
<proteinExistence type="predicted"/>
<name>C1FGU1_MICCC</name>
<dbReference type="InParanoid" id="C1FGU1"/>
<dbReference type="OrthoDB" id="10675766at2759"/>
<dbReference type="AlphaFoldDB" id="C1FGU1"/>
<feature type="region of interest" description="Disordered" evidence="1">
    <location>
        <begin position="66"/>
        <end position="92"/>
    </location>
</feature>
<feature type="compositionally biased region" description="Acidic residues" evidence="1">
    <location>
        <begin position="77"/>
        <end position="89"/>
    </location>
</feature>
<dbReference type="EMBL" id="CP001575">
    <property type="protein sequence ID" value="ACO69602.1"/>
    <property type="molecule type" value="Genomic_DNA"/>
</dbReference>
<feature type="compositionally biased region" description="Low complexity" evidence="1">
    <location>
        <begin position="66"/>
        <end position="76"/>
    </location>
</feature>
<dbReference type="Proteomes" id="UP000002009">
    <property type="component" value="Chromosome 8"/>
</dbReference>
<organism evidence="2 3">
    <name type="scientific">Micromonas commoda (strain RCC299 / NOUM17 / CCMP2709)</name>
    <name type="common">Picoplanktonic green alga</name>
    <dbReference type="NCBI Taxonomy" id="296587"/>
    <lineage>
        <taxon>Eukaryota</taxon>
        <taxon>Viridiplantae</taxon>
        <taxon>Chlorophyta</taxon>
        <taxon>Mamiellophyceae</taxon>
        <taxon>Mamiellales</taxon>
        <taxon>Mamiellaceae</taxon>
        <taxon>Micromonas</taxon>
    </lineage>
</organism>
<sequence>MADAASAPLDIKASAAASLLRDGVPGEDVGAAAGLANPNGEAWDPVSLARLADAVVRKLRAAAAADARDAGPSADDAWNEDGGEDESGDDGGWWDPESLAALLCALAGSHRGSRARLGGDIIEPKDQATLAHSLVRTHEWEHANVGDLLWCIHACTSGDSSPLTSMDRVEEAAEVVLELARPRRPGPGCGLGWSVDEASSLLPAVLPAPHWCDDGLVGMSAVKGSALLAAALAAGGRAGVETEDGGGAMGRFAEDQRWAHPHRTFPSVDDDHAAESGTGAWSVGAIAGALRHVLDEDGGDAWLEDEEGTGAGAFEDEEDGGGEGGLLTGLATDARGRSLAPRLGPEALAGSGRRGKPRGGGWDARNVALLAAELHGNFAWDVEPAARLAAEVLGWEGADPDSAAAAAATLRSPHVGWSAPKTAETLTAMRVASAAGPATNEWPDADEVRWDAHGLVAPMCEALVGEHGWRVSDVLEILDELAVWDVQDACGLVTGLSDWDDVTLASLLDGLITWRGRDREEVATVAATLRAARGWTGGGALGKALGVAAGAVAEGSSEWGLGGGATPEWPPAPPDGHETVEEDDGYAAGAD</sequence>
<dbReference type="KEGG" id="mis:MICPUN_60995"/>
<protein>
    <submittedName>
        <fullName evidence="2">Uncharacterized protein</fullName>
    </submittedName>
</protein>
<evidence type="ECO:0000313" key="2">
    <source>
        <dbReference type="EMBL" id="ACO69602.1"/>
    </source>
</evidence>
<evidence type="ECO:0000256" key="1">
    <source>
        <dbReference type="SAM" id="MobiDB-lite"/>
    </source>
</evidence>
<dbReference type="RefSeq" id="XP_002508344.1">
    <property type="nucleotide sequence ID" value="XM_002508298.1"/>
</dbReference>
<keyword evidence="3" id="KW-1185">Reference proteome</keyword>
<gene>
    <name evidence="2" type="ORF">MICPUN_60995</name>
</gene>
<accession>C1FGU1</accession>